<reference evidence="3 4" key="1">
    <citation type="submission" date="2013-05" db="EMBL/GenBank/DDBJ databases">
        <title>Genome assembly of Chondromyces apiculatus DSM 436.</title>
        <authorList>
            <person name="Sharma G."/>
            <person name="Khatri I."/>
            <person name="Kaur C."/>
            <person name="Mayilraj S."/>
            <person name="Subramanian S."/>
        </authorList>
    </citation>
    <scope>NUCLEOTIDE SEQUENCE [LARGE SCALE GENOMIC DNA]</scope>
    <source>
        <strain evidence="3 4">DSM 436</strain>
    </source>
</reference>
<protein>
    <recommendedName>
        <fullName evidence="2">Putative restriction endonuclease domain-containing protein</fullName>
    </recommendedName>
</protein>
<dbReference type="AlphaFoldDB" id="A0A017T4V3"/>
<evidence type="ECO:0000313" key="4">
    <source>
        <dbReference type="Proteomes" id="UP000019678"/>
    </source>
</evidence>
<dbReference type="eggNOG" id="COG4636">
    <property type="taxonomic scope" value="Bacteria"/>
</dbReference>
<dbReference type="SUPFAM" id="SSF52980">
    <property type="entry name" value="Restriction endonuclease-like"/>
    <property type="match status" value="1"/>
</dbReference>
<evidence type="ECO:0000256" key="1">
    <source>
        <dbReference type="SAM" id="Coils"/>
    </source>
</evidence>
<name>A0A017T4V3_9BACT</name>
<dbReference type="CDD" id="cd06260">
    <property type="entry name" value="DUF820-like"/>
    <property type="match status" value="1"/>
</dbReference>
<dbReference type="STRING" id="1192034.CAP_4741"/>
<organism evidence="3 4">
    <name type="scientific">Chondromyces apiculatus DSM 436</name>
    <dbReference type="NCBI Taxonomy" id="1192034"/>
    <lineage>
        <taxon>Bacteria</taxon>
        <taxon>Pseudomonadati</taxon>
        <taxon>Myxococcota</taxon>
        <taxon>Polyangia</taxon>
        <taxon>Polyangiales</taxon>
        <taxon>Polyangiaceae</taxon>
        <taxon>Chondromyces</taxon>
    </lineage>
</organism>
<evidence type="ECO:0000313" key="3">
    <source>
        <dbReference type="EMBL" id="EYF04264.1"/>
    </source>
</evidence>
<keyword evidence="4" id="KW-1185">Reference proteome</keyword>
<accession>A0A017T4V3</accession>
<dbReference type="InterPro" id="IPR008538">
    <property type="entry name" value="Uma2"/>
</dbReference>
<dbReference type="Gene3D" id="3.90.1570.10">
    <property type="entry name" value="tt1808, chain A"/>
    <property type="match status" value="1"/>
</dbReference>
<evidence type="ECO:0000259" key="2">
    <source>
        <dbReference type="Pfam" id="PF05685"/>
    </source>
</evidence>
<dbReference type="InterPro" id="IPR012296">
    <property type="entry name" value="Nuclease_put_TT1808"/>
</dbReference>
<dbReference type="PANTHER" id="PTHR33352">
    <property type="entry name" value="SLR1095 PROTEIN"/>
    <property type="match status" value="1"/>
</dbReference>
<gene>
    <name evidence="3" type="ORF">CAP_4741</name>
</gene>
<dbReference type="InterPro" id="IPR011335">
    <property type="entry name" value="Restrct_endonuc-II-like"/>
</dbReference>
<dbReference type="Pfam" id="PF05685">
    <property type="entry name" value="Uma2"/>
    <property type="match status" value="1"/>
</dbReference>
<dbReference type="EMBL" id="ASRX01000037">
    <property type="protein sequence ID" value="EYF04264.1"/>
    <property type="molecule type" value="Genomic_DNA"/>
</dbReference>
<keyword evidence="1" id="KW-0175">Coiled coil</keyword>
<feature type="domain" description="Putative restriction endonuclease" evidence="2">
    <location>
        <begin position="33"/>
        <end position="147"/>
    </location>
</feature>
<sequence length="258" mass="28711">MLPSPVMPAHLRAIRCHEVVPDLAGWVLTEGTVPQSSPHEILSERIKHLLLRWAVNAGRTVKVGRDLALRWDQAHPRLGVDPDVYVVEPPPPEGDRVKSLRLWQEGHVAPFLAVEIVSEGHPYKDYRVAPEKYAVCGVGELWVLDPDLFGPRAEGGPHRIQIWRLVDGALFTQVHVGEGPAWSDAVQGWLHLPPEDPWAFALSSDEAGQQRWLTGEETAVQREEAAVQREEAALQREEAALQRIAELEAQLARGPSGR</sequence>
<dbReference type="PANTHER" id="PTHR33352:SF2">
    <property type="entry name" value="SLL0995 PROTEIN"/>
    <property type="match status" value="1"/>
</dbReference>
<comment type="caution">
    <text evidence="3">The sequence shown here is derived from an EMBL/GenBank/DDBJ whole genome shotgun (WGS) entry which is preliminary data.</text>
</comment>
<proteinExistence type="predicted"/>
<feature type="coiled-coil region" evidence="1">
    <location>
        <begin position="220"/>
        <end position="250"/>
    </location>
</feature>
<dbReference type="Proteomes" id="UP000019678">
    <property type="component" value="Unassembled WGS sequence"/>
</dbReference>